<sequence>MPSTSTLLVFAAATLALLVVPGPSVVYVVARSLEHGRAAGLWSVLGLETGALLHVLGATAGLGALLASHPLALGAVRYAGAAYLVLMGVRQFLRRHAAPGAAGATPASRLRLFRDGVLVDLLNPKTALFFLAFLPQFVDPARGPVPLQVAVLGLCFVALALTTDALYALAAGALSTHLSCSAARRRRVGTTTAGVYVGLGGVAAFV</sequence>
<dbReference type="PANTHER" id="PTHR30086">
    <property type="entry name" value="ARGININE EXPORTER PROTEIN ARGO"/>
    <property type="match status" value="1"/>
</dbReference>
<feature type="transmembrane region" description="Helical" evidence="6">
    <location>
        <begin position="6"/>
        <end position="29"/>
    </location>
</feature>
<name>A0A3A3Z492_9ACTN</name>
<keyword evidence="5 6" id="KW-0472">Membrane</keyword>
<evidence type="ECO:0000256" key="2">
    <source>
        <dbReference type="ARBA" id="ARBA00022475"/>
    </source>
</evidence>
<dbReference type="AlphaFoldDB" id="A0A3A3Z492"/>
<evidence type="ECO:0000256" key="4">
    <source>
        <dbReference type="ARBA" id="ARBA00022989"/>
    </source>
</evidence>
<evidence type="ECO:0000256" key="1">
    <source>
        <dbReference type="ARBA" id="ARBA00004651"/>
    </source>
</evidence>
<reference evidence="7 8" key="1">
    <citation type="submission" date="2018-09" db="EMBL/GenBank/DDBJ databases">
        <title>YIM 75000 draft genome.</title>
        <authorList>
            <person name="Tang S."/>
            <person name="Feng Y."/>
        </authorList>
    </citation>
    <scope>NUCLEOTIDE SEQUENCE [LARGE SCALE GENOMIC DNA]</scope>
    <source>
        <strain evidence="7 8">YIM 75000</strain>
    </source>
</reference>
<feature type="transmembrane region" description="Helical" evidence="6">
    <location>
        <begin position="71"/>
        <end position="89"/>
    </location>
</feature>
<organism evidence="7 8">
    <name type="scientific">Vallicoccus soli</name>
    <dbReference type="NCBI Taxonomy" id="2339232"/>
    <lineage>
        <taxon>Bacteria</taxon>
        <taxon>Bacillati</taxon>
        <taxon>Actinomycetota</taxon>
        <taxon>Actinomycetes</taxon>
        <taxon>Motilibacterales</taxon>
        <taxon>Vallicoccaceae</taxon>
        <taxon>Vallicoccus</taxon>
    </lineage>
</organism>
<dbReference type="PIRSF" id="PIRSF006324">
    <property type="entry name" value="LeuE"/>
    <property type="match status" value="1"/>
</dbReference>
<keyword evidence="8" id="KW-1185">Reference proteome</keyword>
<dbReference type="Proteomes" id="UP000265614">
    <property type="component" value="Unassembled WGS sequence"/>
</dbReference>
<evidence type="ECO:0000256" key="6">
    <source>
        <dbReference type="SAM" id="Phobius"/>
    </source>
</evidence>
<evidence type="ECO:0000313" key="7">
    <source>
        <dbReference type="EMBL" id="RJK96436.1"/>
    </source>
</evidence>
<protein>
    <submittedName>
        <fullName evidence="7">LysE family translocator</fullName>
    </submittedName>
</protein>
<evidence type="ECO:0000256" key="3">
    <source>
        <dbReference type="ARBA" id="ARBA00022692"/>
    </source>
</evidence>
<dbReference type="PANTHER" id="PTHR30086:SF20">
    <property type="entry name" value="ARGININE EXPORTER PROTEIN ARGO-RELATED"/>
    <property type="match status" value="1"/>
</dbReference>
<evidence type="ECO:0000256" key="5">
    <source>
        <dbReference type="ARBA" id="ARBA00023136"/>
    </source>
</evidence>
<dbReference type="OrthoDB" id="3175972at2"/>
<dbReference type="GO" id="GO:0015171">
    <property type="term" value="F:amino acid transmembrane transporter activity"/>
    <property type="evidence" value="ECO:0007669"/>
    <property type="project" value="TreeGrafter"/>
</dbReference>
<dbReference type="InterPro" id="IPR001123">
    <property type="entry name" value="LeuE-type"/>
</dbReference>
<feature type="transmembrane region" description="Helical" evidence="6">
    <location>
        <begin position="188"/>
        <end position="205"/>
    </location>
</feature>
<keyword evidence="3 6" id="KW-0812">Transmembrane</keyword>
<evidence type="ECO:0000313" key="8">
    <source>
        <dbReference type="Proteomes" id="UP000265614"/>
    </source>
</evidence>
<feature type="transmembrane region" description="Helical" evidence="6">
    <location>
        <begin position="41"/>
        <end position="65"/>
    </location>
</feature>
<gene>
    <name evidence="7" type="ORF">D5H78_09440</name>
</gene>
<dbReference type="Pfam" id="PF01810">
    <property type="entry name" value="LysE"/>
    <property type="match status" value="1"/>
</dbReference>
<keyword evidence="4 6" id="KW-1133">Transmembrane helix</keyword>
<dbReference type="EMBL" id="QZEZ01000003">
    <property type="protein sequence ID" value="RJK96436.1"/>
    <property type="molecule type" value="Genomic_DNA"/>
</dbReference>
<proteinExistence type="predicted"/>
<comment type="caution">
    <text evidence="7">The sequence shown here is derived from an EMBL/GenBank/DDBJ whole genome shotgun (WGS) entry which is preliminary data.</text>
</comment>
<comment type="subcellular location">
    <subcellularLocation>
        <location evidence="1">Cell membrane</location>
        <topology evidence="1">Multi-pass membrane protein</topology>
    </subcellularLocation>
</comment>
<keyword evidence="2" id="KW-1003">Cell membrane</keyword>
<accession>A0A3A3Z492</accession>
<dbReference type="RefSeq" id="WP_119950173.1">
    <property type="nucleotide sequence ID" value="NZ_QZEZ01000003.1"/>
</dbReference>
<feature type="transmembrane region" description="Helical" evidence="6">
    <location>
        <begin position="150"/>
        <end position="176"/>
    </location>
</feature>
<dbReference type="GO" id="GO:0005886">
    <property type="term" value="C:plasma membrane"/>
    <property type="evidence" value="ECO:0007669"/>
    <property type="project" value="UniProtKB-SubCell"/>
</dbReference>